<keyword evidence="2" id="KW-0732">Signal</keyword>
<reference evidence="4 5" key="1">
    <citation type="submission" date="2009-11" db="EMBL/GenBank/DDBJ databases">
        <title>Annotation of Allomyces macrogynus ATCC 38327.</title>
        <authorList>
            <consortium name="The Broad Institute Genome Sequencing Platform"/>
            <person name="Russ C."/>
            <person name="Cuomo C."/>
            <person name="Burger G."/>
            <person name="Gray M.W."/>
            <person name="Holland P.W.H."/>
            <person name="King N."/>
            <person name="Lang F.B.F."/>
            <person name="Roger A.J."/>
            <person name="Ruiz-Trillo I."/>
            <person name="Young S.K."/>
            <person name="Zeng Q."/>
            <person name="Gargeya S."/>
            <person name="Fitzgerald M."/>
            <person name="Haas B."/>
            <person name="Abouelleil A."/>
            <person name="Alvarado L."/>
            <person name="Arachchi H.M."/>
            <person name="Berlin A."/>
            <person name="Chapman S.B."/>
            <person name="Gearin G."/>
            <person name="Goldberg J."/>
            <person name="Griggs A."/>
            <person name="Gujja S."/>
            <person name="Hansen M."/>
            <person name="Heiman D."/>
            <person name="Howarth C."/>
            <person name="Larimer J."/>
            <person name="Lui A."/>
            <person name="MacDonald P.J.P."/>
            <person name="McCowen C."/>
            <person name="Montmayeur A."/>
            <person name="Murphy C."/>
            <person name="Neiman D."/>
            <person name="Pearson M."/>
            <person name="Priest M."/>
            <person name="Roberts A."/>
            <person name="Saif S."/>
            <person name="Shea T."/>
            <person name="Sisk P."/>
            <person name="Stolte C."/>
            <person name="Sykes S."/>
            <person name="Wortman J."/>
            <person name="Nusbaum C."/>
            <person name="Birren B."/>
        </authorList>
    </citation>
    <scope>NUCLEOTIDE SEQUENCE [LARGE SCALE GENOMIC DNA]</scope>
    <source>
        <strain evidence="4 5">ATCC 38327</strain>
    </source>
</reference>
<dbReference type="Proteomes" id="UP000054350">
    <property type="component" value="Unassembled WGS sequence"/>
</dbReference>
<keyword evidence="5" id="KW-1185">Reference proteome</keyword>
<evidence type="ECO:0000256" key="1">
    <source>
        <dbReference type="SAM" id="MobiDB-lite"/>
    </source>
</evidence>
<name>A0A0L0TBE6_ALLM3</name>
<dbReference type="InterPro" id="IPR000210">
    <property type="entry name" value="BTB/POZ_dom"/>
</dbReference>
<reference evidence="5" key="2">
    <citation type="submission" date="2009-11" db="EMBL/GenBank/DDBJ databases">
        <title>The Genome Sequence of Allomyces macrogynus strain ATCC 38327.</title>
        <authorList>
            <consortium name="The Broad Institute Genome Sequencing Platform"/>
            <person name="Russ C."/>
            <person name="Cuomo C."/>
            <person name="Shea T."/>
            <person name="Young S.K."/>
            <person name="Zeng Q."/>
            <person name="Koehrsen M."/>
            <person name="Haas B."/>
            <person name="Borodovsky M."/>
            <person name="Guigo R."/>
            <person name="Alvarado L."/>
            <person name="Berlin A."/>
            <person name="Borenstein D."/>
            <person name="Chen Z."/>
            <person name="Engels R."/>
            <person name="Freedman E."/>
            <person name="Gellesch M."/>
            <person name="Goldberg J."/>
            <person name="Griggs A."/>
            <person name="Gujja S."/>
            <person name="Heiman D."/>
            <person name="Hepburn T."/>
            <person name="Howarth C."/>
            <person name="Jen D."/>
            <person name="Larson L."/>
            <person name="Lewis B."/>
            <person name="Mehta T."/>
            <person name="Park D."/>
            <person name="Pearson M."/>
            <person name="Roberts A."/>
            <person name="Saif S."/>
            <person name="Shenoy N."/>
            <person name="Sisk P."/>
            <person name="Stolte C."/>
            <person name="Sykes S."/>
            <person name="Walk T."/>
            <person name="White J."/>
            <person name="Yandava C."/>
            <person name="Burger G."/>
            <person name="Gray M.W."/>
            <person name="Holland P.W.H."/>
            <person name="King N."/>
            <person name="Lang F.B.F."/>
            <person name="Roger A.J."/>
            <person name="Ruiz-Trillo I."/>
            <person name="Lander E."/>
            <person name="Nusbaum C."/>
        </authorList>
    </citation>
    <scope>NUCLEOTIDE SEQUENCE [LARGE SCALE GENOMIC DNA]</scope>
    <source>
        <strain evidence="5">ATCC 38327</strain>
    </source>
</reference>
<feature type="domain" description="BTB" evidence="3">
    <location>
        <begin position="32"/>
        <end position="69"/>
    </location>
</feature>
<dbReference type="SUPFAM" id="SSF54695">
    <property type="entry name" value="POZ domain"/>
    <property type="match status" value="1"/>
</dbReference>
<evidence type="ECO:0000313" key="4">
    <source>
        <dbReference type="EMBL" id="KNE72072.1"/>
    </source>
</evidence>
<feature type="region of interest" description="Disordered" evidence="1">
    <location>
        <begin position="171"/>
        <end position="201"/>
    </location>
</feature>
<evidence type="ECO:0000313" key="5">
    <source>
        <dbReference type="Proteomes" id="UP000054350"/>
    </source>
</evidence>
<feature type="chain" id="PRO_5013153264" description="BTB domain-containing protein" evidence="2">
    <location>
        <begin position="16"/>
        <end position="201"/>
    </location>
</feature>
<gene>
    <name evidence="4" type="ORF">AMAG_16010</name>
</gene>
<evidence type="ECO:0000256" key="2">
    <source>
        <dbReference type="SAM" id="SignalP"/>
    </source>
</evidence>
<sequence length="201" mass="22509">MELAFVFIAVPTAAAKLVAPPTPGHLPFLHDPDVCDCSVLAKGVDTPLHASRVILMQASPLFRTMLCLWVESTKLATKEPISFTSWYAPAVAFVFIHIYSGWTPDQPALPESTPEDLIDDFACDPATLDEDAWRHLLQLARFLGLKLLAMAVYRKLMKLLEEQFEELRAMPDEPVDAPRPRARKRQQMMEPAKEEATAPQV</sequence>
<protein>
    <recommendedName>
        <fullName evidence="3">BTB domain-containing protein</fullName>
    </recommendedName>
</protein>
<feature type="signal peptide" evidence="2">
    <location>
        <begin position="1"/>
        <end position="15"/>
    </location>
</feature>
<dbReference type="AlphaFoldDB" id="A0A0L0TBE6"/>
<evidence type="ECO:0000259" key="3">
    <source>
        <dbReference type="Pfam" id="PF00651"/>
    </source>
</evidence>
<proteinExistence type="predicted"/>
<dbReference type="Pfam" id="PF00651">
    <property type="entry name" value="BTB"/>
    <property type="match status" value="1"/>
</dbReference>
<dbReference type="VEuPathDB" id="FungiDB:AMAG_16010"/>
<organism evidence="4 5">
    <name type="scientific">Allomyces macrogynus (strain ATCC 38327)</name>
    <name type="common">Allomyces javanicus var. macrogynus</name>
    <dbReference type="NCBI Taxonomy" id="578462"/>
    <lineage>
        <taxon>Eukaryota</taxon>
        <taxon>Fungi</taxon>
        <taxon>Fungi incertae sedis</taxon>
        <taxon>Blastocladiomycota</taxon>
        <taxon>Blastocladiomycetes</taxon>
        <taxon>Blastocladiales</taxon>
        <taxon>Blastocladiaceae</taxon>
        <taxon>Allomyces</taxon>
    </lineage>
</organism>
<dbReference type="EMBL" id="GG745376">
    <property type="protein sequence ID" value="KNE72072.1"/>
    <property type="molecule type" value="Genomic_DNA"/>
</dbReference>
<dbReference type="InterPro" id="IPR011333">
    <property type="entry name" value="SKP1/BTB/POZ_sf"/>
</dbReference>
<dbReference type="Gene3D" id="3.30.710.10">
    <property type="entry name" value="Potassium Channel Kv1.1, Chain A"/>
    <property type="match status" value="1"/>
</dbReference>
<feature type="compositionally biased region" description="Basic and acidic residues" evidence="1">
    <location>
        <begin position="191"/>
        <end position="201"/>
    </location>
</feature>
<dbReference type="CDD" id="cd18186">
    <property type="entry name" value="BTB_POZ_ZBTB_KLHL-like"/>
    <property type="match status" value="1"/>
</dbReference>
<accession>A0A0L0TBE6</accession>